<reference evidence="4 5" key="1">
    <citation type="submission" date="2020-09" db="EMBL/GenBank/DDBJ databases">
        <title>Echinicola sp. CAU 1574 isolated from sand of Sido Beach.</title>
        <authorList>
            <person name="Kim W."/>
        </authorList>
    </citation>
    <scope>NUCLEOTIDE SEQUENCE [LARGE SCALE GENOMIC DNA]</scope>
    <source>
        <strain evidence="4 5">CAU 1574</strain>
    </source>
</reference>
<organism evidence="4 5">
    <name type="scientific">Echinicola arenosa</name>
    <dbReference type="NCBI Taxonomy" id="2774144"/>
    <lineage>
        <taxon>Bacteria</taxon>
        <taxon>Pseudomonadati</taxon>
        <taxon>Bacteroidota</taxon>
        <taxon>Cytophagia</taxon>
        <taxon>Cytophagales</taxon>
        <taxon>Cyclobacteriaceae</taxon>
        <taxon>Echinicola</taxon>
    </lineage>
</organism>
<dbReference type="Gene3D" id="2.60.40.1180">
    <property type="entry name" value="Golgi alpha-mannosidase II"/>
    <property type="match status" value="1"/>
</dbReference>
<dbReference type="GO" id="GO:0016787">
    <property type="term" value="F:hydrolase activity"/>
    <property type="evidence" value="ECO:0007669"/>
    <property type="project" value="UniProtKB-KW"/>
</dbReference>
<dbReference type="PIRSF" id="PIRSF007663">
    <property type="entry name" value="UCP007663"/>
    <property type="match status" value="1"/>
</dbReference>
<dbReference type="Pfam" id="PF21307">
    <property type="entry name" value="Glyco_hydro_95_C"/>
    <property type="match status" value="1"/>
</dbReference>
<dbReference type="Pfam" id="PF22124">
    <property type="entry name" value="Glyco_hydro_95_cat"/>
    <property type="match status" value="1"/>
</dbReference>
<comment type="caution">
    <text evidence="4">The sequence shown here is derived from an EMBL/GenBank/DDBJ whole genome shotgun (WGS) entry which is preliminary data.</text>
</comment>
<sequence>MNYTGRYLQIKAICFIFFLVSFSSFGQKVTVNSNIKQDLEVWYDKPAKEWTEAIPIGNAFMGGMVFGGVEKERIQMNEATLYSGDPDYTFKSINVRKRYPEVMALLEDGEYKKAQDIIQKDWLGRAQQCFQPMGDLWLEFDHDGQVKDYKRSLDLGKSIVSVKYKVDGVNYTREYFASYPDHIIVVKVSADKPGMINCKVSLSTPHEPTAKNFKDGNQLVLQGKAPGIALRRDLERVIREGDQHKYPEIFDKEGKVKPGAKQVMYDEEVFGLGMAFDTRVVTRNKGGKVVVEDDAAYVENADEAVFIISAATSYNGFDKSPAFEGVDYEAKVKGLFNDVKEKDYDELCQRHLADYKGLFNRVALSIEKPGKQSKLPTDQRVKLFQNGQDQSLVGLYFQFGRYLMISGSRPGGQPLNLQGIWNAEVIPPWASAYTMNINLEMNYWPAELTNLSECHEPLFQAIKELAINGEVTARDMFGNQGWVANHNMTVWRHAEPVDLCACSFWPMTAGWLLSHMWERYLFTGDKEFLETEIFPLLEGAVLFYKDWLVPNREGYLVTPVGHSPENKFYFRDKEFSTQSPGPTMDMAIIRESFSRYLEACQKLGYDTDIEEEISLKLEKLLPYQIGKYGQLQEWQFDFEEQEPHHRHISHLYGFHPGNQIDMWNTPELAKAVKQSMVRRGDQATGWSMGWKVNIWARLYDGDKSLKLLTNLLQLVREGEEGSSRSGTYTNLFDAHPPFQIDGNFGATAGIAEMLVQSHNGEIYLLPALPKAWKSGQVKGLKARGGFEIDLAWENGELTHAIIHSSLEGNCRVRTNKPVKVINASTIAAKGDNPNELFKYVKSGGEIIKDSSQLIEMEFPESEAIDFLAKSGEVYEIHVVK</sequence>
<dbReference type="InterPro" id="IPR054363">
    <property type="entry name" value="GH95_cat"/>
</dbReference>
<gene>
    <name evidence="4" type="ORF">IFO69_10140</name>
</gene>
<evidence type="ECO:0000259" key="1">
    <source>
        <dbReference type="Pfam" id="PF14498"/>
    </source>
</evidence>
<dbReference type="Proteomes" id="UP000647133">
    <property type="component" value="Unassembled WGS sequence"/>
</dbReference>
<dbReference type="EMBL" id="JACYTQ010000003">
    <property type="protein sequence ID" value="MBD8489104.1"/>
    <property type="molecule type" value="Genomic_DNA"/>
</dbReference>
<keyword evidence="4" id="KW-0378">Hydrolase</keyword>
<evidence type="ECO:0000313" key="4">
    <source>
        <dbReference type="EMBL" id="MBD8489104.1"/>
    </source>
</evidence>
<feature type="domain" description="Glycosyl hydrolase family 95 N-terminal" evidence="1">
    <location>
        <begin position="42"/>
        <end position="315"/>
    </location>
</feature>
<protein>
    <submittedName>
        <fullName evidence="4">Glycoside hydrolase family 95 protein</fullName>
    </submittedName>
</protein>
<proteinExistence type="predicted"/>
<keyword evidence="5" id="KW-1185">Reference proteome</keyword>
<dbReference type="Gene3D" id="2.70.98.50">
    <property type="entry name" value="putative glycoside hydrolase family protein from bacillus halodurans"/>
    <property type="match status" value="1"/>
</dbReference>
<dbReference type="RefSeq" id="WP_192009993.1">
    <property type="nucleotide sequence ID" value="NZ_JACYTQ010000003.1"/>
</dbReference>
<dbReference type="PANTHER" id="PTHR31084:SF0">
    <property type="entry name" value="ALPHA-L-FUCOSIDASE 2"/>
    <property type="match status" value="1"/>
</dbReference>
<feature type="domain" description="Alpha fucosidase A-like C-terminal" evidence="2">
    <location>
        <begin position="756"/>
        <end position="827"/>
    </location>
</feature>
<evidence type="ECO:0000259" key="2">
    <source>
        <dbReference type="Pfam" id="PF21307"/>
    </source>
</evidence>
<evidence type="ECO:0000259" key="3">
    <source>
        <dbReference type="Pfam" id="PF22124"/>
    </source>
</evidence>
<feature type="domain" description="Glycosyl hydrolase family 95 catalytic" evidence="3">
    <location>
        <begin position="344"/>
        <end position="754"/>
    </location>
</feature>
<dbReference type="InterPro" id="IPR008928">
    <property type="entry name" value="6-hairpin_glycosidase_sf"/>
</dbReference>
<dbReference type="InterPro" id="IPR013780">
    <property type="entry name" value="Glyco_hydro_b"/>
</dbReference>
<dbReference type="InterPro" id="IPR016518">
    <property type="entry name" value="Alpha-L-fucosidase"/>
</dbReference>
<dbReference type="PANTHER" id="PTHR31084">
    <property type="entry name" value="ALPHA-L-FUCOSIDASE 2"/>
    <property type="match status" value="1"/>
</dbReference>
<accession>A0ABR9AJW0</accession>
<dbReference type="Pfam" id="PF14498">
    <property type="entry name" value="Glyco_hyd_65N_2"/>
    <property type="match status" value="1"/>
</dbReference>
<dbReference type="InterPro" id="IPR049053">
    <property type="entry name" value="AFCA-like_C"/>
</dbReference>
<evidence type="ECO:0000313" key="5">
    <source>
        <dbReference type="Proteomes" id="UP000647133"/>
    </source>
</evidence>
<name>A0ABR9AJW0_9BACT</name>
<dbReference type="InterPro" id="IPR027414">
    <property type="entry name" value="GH95_N_dom"/>
</dbReference>
<dbReference type="SUPFAM" id="SSF48208">
    <property type="entry name" value="Six-hairpin glycosidases"/>
    <property type="match status" value="1"/>
</dbReference>